<dbReference type="PANTHER" id="PTHR15439">
    <property type="entry name" value="RETINOBLASTOMA-BINDING PROTEIN 6"/>
    <property type="match status" value="1"/>
</dbReference>
<keyword evidence="3" id="KW-0863">Zinc-finger</keyword>
<dbReference type="InterPro" id="IPR033489">
    <property type="entry name" value="RBBP6"/>
</dbReference>
<evidence type="ECO:0000256" key="1">
    <source>
        <dbReference type="ARBA" id="ARBA00004123"/>
    </source>
</evidence>
<feature type="region of interest" description="Disordered" evidence="6">
    <location>
        <begin position="302"/>
        <end position="413"/>
    </location>
</feature>
<dbReference type="Pfam" id="PF08783">
    <property type="entry name" value="DWNN"/>
    <property type="match status" value="1"/>
</dbReference>
<keyword evidence="5" id="KW-0539">Nucleus</keyword>
<dbReference type="Gene3D" id="3.10.20.90">
    <property type="entry name" value="Phosphatidylinositol 3-kinase Catalytic Subunit, Chain A, domain 1"/>
    <property type="match status" value="1"/>
</dbReference>
<reference evidence="8" key="2">
    <citation type="submission" date="2023-06" db="EMBL/GenBank/DDBJ databases">
        <authorList>
            <person name="Swenson N.G."/>
            <person name="Wegrzyn J.L."/>
            <person name="Mcevoy S.L."/>
        </authorList>
    </citation>
    <scope>NUCLEOTIDE SEQUENCE</scope>
    <source>
        <strain evidence="8">NS2018</strain>
        <tissue evidence="8">Leaf</tissue>
    </source>
</reference>
<sequence>MDGPLISVGTLKEKIYQSKNLGGTDSDLLVTNAQTNEEYTGAMLIPRNTSVLIRQVPGRPCMLEPQPPQGYVCHRCKVPGHFIQHCPKNGDPKYDVKRFKHPTGIPKSMLIATPDGSYALPSGAVAVLRPNEAAFEKEIEGLPSPTISAESKGELKPPPGFEETLVPKEIADEGKAVIAPPQTRIAAKAPDVSEATHESMSVKEPAPASQVQKKKKKKKQQPCMPSNDLQWKTYPQDMMPLGPSAFNNPNWNDLQAGYVAPFGGAMPYTVMGYGMSPLDLPFGGVMPQDPFGAQGYMMPVLPPQREFPRDREYGKEVSSSVGDVSSMKSKSPQSGNADHQQQQRSIRSSPEPPPLLPSKRKSYHHHHDCDRDYDYDHDHHNHHHRRSESSLKPSSETASTTMTTSNKKSKTEP</sequence>
<dbReference type="Proteomes" id="UP001168877">
    <property type="component" value="Unassembled WGS sequence"/>
</dbReference>
<feature type="compositionally biased region" description="Low complexity" evidence="6">
    <location>
        <begin position="394"/>
        <end position="406"/>
    </location>
</feature>
<feature type="domain" description="DWNN" evidence="7">
    <location>
        <begin position="1"/>
        <end position="57"/>
    </location>
</feature>
<evidence type="ECO:0000256" key="4">
    <source>
        <dbReference type="ARBA" id="ARBA00022833"/>
    </source>
</evidence>
<organism evidence="8 9">
    <name type="scientific">Acer saccharum</name>
    <name type="common">Sugar maple</name>
    <dbReference type="NCBI Taxonomy" id="4024"/>
    <lineage>
        <taxon>Eukaryota</taxon>
        <taxon>Viridiplantae</taxon>
        <taxon>Streptophyta</taxon>
        <taxon>Embryophyta</taxon>
        <taxon>Tracheophyta</taxon>
        <taxon>Spermatophyta</taxon>
        <taxon>Magnoliopsida</taxon>
        <taxon>eudicotyledons</taxon>
        <taxon>Gunneridae</taxon>
        <taxon>Pentapetalae</taxon>
        <taxon>rosids</taxon>
        <taxon>malvids</taxon>
        <taxon>Sapindales</taxon>
        <taxon>Sapindaceae</taxon>
        <taxon>Hippocastanoideae</taxon>
        <taxon>Acereae</taxon>
        <taxon>Acer</taxon>
    </lineage>
</organism>
<evidence type="ECO:0000256" key="5">
    <source>
        <dbReference type="ARBA" id="ARBA00023242"/>
    </source>
</evidence>
<dbReference type="GO" id="GO:0061630">
    <property type="term" value="F:ubiquitin protein ligase activity"/>
    <property type="evidence" value="ECO:0007669"/>
    <property type="project" value="InterPro"/>
</dbReference>
<dbReference type="SMART" id="SM01180">
    <property type="entry name" value="DWNN"/>
    <property type="match status" value="1"/>
</dbReference>
<name>A0AA39RF94_ACESA</name>
<evidence type="ECO:0000313" key="9">
    <source>
        <dbReference type="Proteomes" id="UP001168877"/>
    </source>
</evidence>
<dbReference type="GO" id="GO:0006511">
    <property type="term" value="P:ubiquitin-dependent protein catabolic process"/>
    <property type="evidence" value="ECO:0007669"/>
    <property type="project" value="TreeGrafter"/>
</dbReference>
<dbReference type="EMBL" id="JAUESC010000388">
    <property type="protein sequence ID" value="KAK0572868.1"/>
    <property type="molecule type" value="Genomic_DNA"/>
</dbReference>
<feature type="compositionally biased region" description="Low complexity" evidence="6">
    <location>
        <begin position="316"/>
        <end position="331"/>
    </location>
</feature>
<reference evidence="8" key="1">
    <citation type="journal article" date="2022" name="Plant J.">
        <title>Strategies of tolerance reflected in two North American maple genomes.</title>
        <authorList>
            <person name="McEvoy S.L."/>
            <person name="Sezen U.U."/>
            <person name="Trouern-Trend A."/>
            <person name="McMahon S.M."/>
            <person name="Schaberg P.G."/>
            <person name="Yang J."/>
            <person name="Wegrzyn J.L."/>
            <person name="Swenson N.G."/>
        </authorList>
    </citation>
    <scope>NUCLEOTIDE SEQUENCE</scope>
    <source>
        <strain evidence="8">NS2018</strain>
    </source>
</reference>
<comment type="caution">
    <text evidence="8">The sequence shown here is derived from an EMBL/GenBank/DDBJ whole genome shotgun (WGS) entry which is preliminary data.</text>
</comment>
<evidence type="ECO:0000256" key="3">
    <source>
        <dbReference type="ARBA" id="ARBA00022771"/>
    </source>
</evidence>
<evidence type="ECO:0000256" key="6">
    <source>
        <dbReference type="SAM" id="MobiDB-lite"/>
    </source>
</evidence>
<feature type="compositionally biased region" description="Low complexity" evidence="6">
    <location>
        <begin position="340"/>
        <end position="349"/>
    </location>
</feature>
<comment type="subcellular location">
    <subcellularLocation>
        <location evidence="1">Nucleus</location>
    </subcellularLocation>
</comment>
<dbReference type="GO" id="GO:0006397">
    <property type="term" value="P:mRNA processing"/>
    <property type="evidence" value="ECO:0007669"/>
    <property type="project" value="InterPro"/>
</dbReference>
<keyword evidence="4" id="KW-0862">Zinc</keyword>
<dbReference type="GO" id="GO:0016567">
    <property type="term" value="P:protein ubiquitination"/>
    <property type="evidence" value="ECO:0007669"/>
    <property type="project" value="InterPro"/>
</dbReference>
<evidence type="ECO:0000313" key="8">
    <source>
        <dbReference type="EMBL" id="KAK0572868.1"/>
    </source>
</evidence>
<dbReference type="Gene3D" id="4.10.60.10">
    <property type="entry name" value="Zinc finger, CCHC-type"/>
    <property type="match status" value="1"/>
</dbReference>
<dbReference type="InterPro" id="IPR025829">
    <property type="entry name" value="Zn_knuckle_CX2CX3GHX4C"/>
</dbReference>
<accession>A0AA39RF94</accession>
<dbReference type="PROSITE" id="PS51282">
    <property type="entry name" value="DWNN"/>
    <property type="match status" value="1"/>
</dbReference>
<feature type="region of interest" description="Disordered" evidence="6">
    <location>
        <begin position="179"/>
        <end position="231"/>
    </location>
</feature>
<dbReference type="AlphaFoldDB" id="A0AA39RF94"/>
<dbReference type="InterPro" id="IPR014891">
    <property type="entry name" value="DWNN_domain"/>
</dbReference>
<dbReference type="GO" id="GO:0008270">
    <property type="term" value="F:zinc ion binding"/>
    <property type="evidence" value="ECO:0007669"/>
    <property type="project" value="UniProtKB-KW"/>
</dbReference>
<proteinExistence type="predicted"/>
<feature type="region of interest" description="Disordered" evidence="6">
    <location>
        <begin position="142"/>
        <end position="162"/>
    </location>
</feature>
<dbReference type="PANTHER" id="PTHR15439:SF0">
    <property type="entry name" value="CELL DIVISION CYCLE AND APOPTOSIS REGULATOR PROTEIN 1-RELATED"/>
    <property type="match status" value="1"/>
</dbReference>
<keyword evidence="9" id="KW-1185">Reference proteome</keyword>
<protein>
    <recommendedName>
        <fullName evidence="7">DWNN domain-containing protein</fullName>
    </recommendedName>
</protein>
<dbReference type="GO" id="GO:0005634">
    <property type="term" value="C:nucleus"/>
    <property type="evidence" value="ECO:0007669"/>
    <property type="project" value="UniProtKB-SubCell"/>
</dbReference>
<evidence type="ECO:0000259" key="7">
    <source>
        <dbReference type="PROSITE" id="PS51282"/>
    </source>
</evidence>
<evidence type="ECO:0000256" key="2">
    <source>
        <dbReference type="ARBA" id="ARBA00022723"/>
    </source>
</evidence>
<keyword evidence="2" id="KW-0479">Metal-binding</keyword>
<gene>
    <name evidence="8" type="ORF">LWI29_038285</name>
</gene>
<dbReference type="Pfam" id="PF13696">
    <property type="entry name" value="zf-CCHC_2"/>
    <property type="match status" value="1"/>
</dbReference>
<feature type="compositionally biased region" description="Basic and acidic residues" evidence="6">
    <location>
        <begin position="367"/>
        <end position="379"/>
    </location>
</feature>
<feature type="compositionally biased region" description="Basic and acidic residues" evidence="6">
    <location>
        <begin position="306"/>
        <end position="315"/>
    </location>
</feature>